<dbReference type="InterPro" id="IPR003439">
    <property type="entry name" value="ABC_transporter-like_ATP-bd"/>
</dbReference>
<dbReference type="SUPFAM" id="SSF52540">
    <property type="entry name" value="P-loop containing nucleoside triphosphate hydrolases"/>
    <property type="match status" value="1"/>
</dbReference>
<dbReference type="STRING" id="897.B2D07_01810"/>
<dbReference type="AlphaFoldDB" id="S7TRX2"/>
<dbReference type="InterPro" id="IPR017871">
    <property type="entry name" value="ABC_transporter-like_CS"/>
</dbReference>
<dbReference type="InterPro" id="IPR027417">
    <property type="entry name" value="P-loop_NTPase"/>
</dbReference>
<evidence type="ECO:0000256" key="2">
    <source>
        <dbReference type="ARBA" id="ARBA00022741"/>
    </source>
</evidence>
<dbReference type="RefSeq" id="WP_020877232.1">
    <property type="nucleotide sequence ID" value="NZ_ATHJ01000087.1"/>
</dbReference>
<dbReference type="PANTHER" id="PTHR42794:SF2">
    <property type="entry name" value="ABC TRANSPORTER ATP-BINDING PROTEIN"/>
    <property type="match status" value="1"/>
</dbReference>
<dbReference type="FunFam" id="3.40.50.300:FF:000134">
    <property type="entry name" value="Iron-enterobactin ABC transporter ATP-binding protein"/>
    <property type="match status" value="1"/>
</dbReference>
<dbReference type="GO" id="GO:0005524">
    <property type="term" value="F:ATP binding"/>
    <property type="evidence" value="ECO:0007669"/>
    <property type="project" value="UniProtKB-KW"/>
</dbReference>
<dbReference type="eggNOG" id="COG1120">
    <property type="taxonomic scope" value="Bacteria"/>
</dbReference>
<gene>
    <name evidence="5" type="ORF">dsmv_2475</name>
</gene>
<organism evidence="5 6">
    <name type="scientific">Desulfococcus multivorans DSM 2059</name>
    <dbReference type="NCBI Taxonomy" id="1121405"/>
    <lineage>
        <taxon>Bacteria</taxon>
        <taxon>Pseudomonadati</taxon>
        <taxon>Thermodesulfobacteriota</taxon>
        <taxon>Desulfobacteria</taxon>
        <taxon>Desulfobacterales</taxon>
        <taxon>Desulfococcaceae</taxon>
        <taxon>Desulfococcus</taxon>
    </lineage>
</organism>
<dbReference type="InterPro" id="IPR003593">
    <property type="entry name" value="AAA+_ATPase"/>
</dbReference>
<dbReference type="Proteomes" id="UP000014977">
    <property type="component" value="Unassembled WGS sequence"/>
</dbReference>
<keyword evidence="2" id="KW-0547">Nucleotide-binding</keyword>
<reference evidence="5 6" key="1">
    <citation type="journal article" date="2013" name="Genome Announc.">
        <title>Draft genome sequences for three mercury-methylating, sulfate-reducing bacteria.</title>
        <authorList>
            <person name="Brown S.D."/>
            <person name="Hurt R.A.Jr."/>
            <person name="Gilmour C.C."/>
            <person name="Elias D.A."/>
        </authorList>
    </citation>
    <scope>NUCLEOTIDE SEQUENCE [LARGE SCALE GENOMIC DNA]</scope>
    <source>
        <strain evidence="5 6">DSM 2059</strain>
    </source>
</reference>
<keyword evidence="3" id="KW-0067">ATP-binding</keyword>
<sequence length="255" mass="28030">MAEDGVILDVSGIRFSYNSRPVLAQVGFSLGPGRVLAVLGKNGAGKSTLLKCLNRILHPQSGDILLEGENLSTLSRRETARRVGYVPQRHGTDRLTVYETVLLGRKPHMGLTVSADDFRRVEDILEHMGLTRLSTRPVSDLSGGEAQKVMIARALAQSPRALLLDEPTSNLDLRNQLEVMDLIRAIALNQGLSVVVSIHDLNLAVRFADAFLFLKDHRVHAMVEKEDLTADIIREVYGVAVSLRQLDGRTVVIPL</sequence>
<feature type="domain" description="ABC transporter" evidence="4">
    <location>
        <begin position="8"/>
        <end position="241"/>
    </location>
</feature>
<protein>
    <submittedName>
        <fullName evidence="5">ABC transporter related protein</fullName>
    </submittedName>
</protein>
<proteinExistence type="predicted"/>
<keyword evidence="6" id="KW-1185">Reference proteome</keyword>
<dbReference type="CDD" id="cd03214">
    <property type="entry name" value="ABC_Iron-Siderophores_B12_Hemin"/>
    <property type="match status" value="1"/>
</dbReference>
<keyword evidence="1" id="KW-0813">Transport</keyword>
<dbReference type="EMBL" id="ATHJ01000087">
    <property type="protein sequence ID" value="EPR39902.1"/>
    <property type="molecule type" value="Genomic_DNA"/>
</dbReference>
<evidence type="ECO:0000256" key="3">
    <source>
        <dbReference type="ARBA" id="ARBA00022840"/>
    </source>
</evidence>
<evidence type="ECO:0000256" key="1">
    <source>
        <dbReference type="ARBA" id="ARBA00022448"/>
    </source>
</evidence>
<name>S7TRX2_DESML</name>
<dbReference type="PROSITE" id="PS50893">
    <property type="entry name" value="ABC_TRANSPORTER_2"/>
    <property type="match status" value="1"/>
</dbReference>
<dbReference type="Pfam" id="PF00005">
    <property type="entry name" value="ABC_tran"/>
    <property type="match status" value="1"/>
</dbReference>
<evidence type="ECO:0000259" key="4">
    <source>
        <dbReference type="PROSITE" id="PS50893"/>
    </source>
</evidence>
<dbReference type="Gene3D" id="3.40.50.300">
    <property type="entry name" value="P-loop containing nucleotide triphosphate hydrolases"/>
    <property type="match status" value="1"/>
</dbReference>
<evidence type="ECO:0000313" key="5">
    <source>
        <dbReference type="EMBL" id="EPR39902.1"/>
    </source>
</evidence>
<dbReference type="GO" id="GO:0016887">
    <property type="term" value="F:ATP hydrolysis activity"/>
    <property type="evidence" value="ECO:0007669"/>
    <property type="project" value="InterPro"/>
</dbReference>
<comment type="caution">
    <text evidence="5">The sequence shown here is derived from an EMBL/GenBank/DDBJ whole genome shotgun (WGS) entry which is preliminary data.</text>
</comment>
<accession>S7TRX2</accession>
<dbReference type="PANTHER" id="PTHR42794">
    <property type="entry name" value="HEMIN IMPORT ATP-BINDING PROTEIN HMUV"/>
    <property type="match status" value="1"/>
</dbReference>
<dbReference type="PROSITE" id="PS00211">
    <property type="entry name" value="ABC_TRANSPORTER_1"/>
    <property type="match status" value="1"/>
</dbReference>
<evidence type="ECO:0000313" key="6">
    <source>
        <dbReference type="Proteomes" id="UP000014977"/>
    </source>
</evidence>
<dbReference type="SMART" id="SM00382">
    <property type="entry name" value="AAA"/>
    <property type="match status" value="1"/>
</dbReference>